<accession>A0A2T1DGU4</accession>
<dbReference type="OrthoDB" id="452374at2"/>
<keyword evidence="2" id="KW-1185">Reference proteome</keyword>
<reference evidence="1 2" key="2">
    <citation type="submission" date="2018-03" db="EMBL/GenBank/DDBJ databases">
        <title>The ancient ancestry and fast evolution of plastids.</title>
        <authorList>
            <person name="Moore K.R."/>
            <person name="Magnabosco C."/>
            <person name="Momper L."/>
            <person name="Gold D.A."/>
            <person name="Bosak T."/>
            <person name="Fournier G.P."/>
        </authorList>
    </citation>
    <scope>NUCLEOTIDE SEQUENCE [LARGE SCALE GENOMIC DNA]</scope>
    <source>
        <strain evidence="1 2">ULC007</strain>
    </source>
</reference>
<dbReference type="PANTHER" id="PTHR35586:SF2">
    <property type="entry name" value="SLL1542 PROTEIN"/>
    <property type="match status" value="1"/>
</dbReference>
<evidence type="ECO:0000313" key="1">
    <source>
        <dbReference type="EMBL" id="PSB19695.1"/>
    </source>
</evidence>
<dbReference type="NCBIfam" id="TIGR01784">
    <property type="entry name" value="T_den_put_tspse"/>
    <property type="match status" value="1"/>
</dbReference>
<gene>
    <name evidence="1" type="ORF">C7B65_10400</name>
</gene>
<dbReference type="STRING" id="1920490.GCA_001895925_00150"/>
<dbReference type="AlphaFoldDB" id="A0A2T1DGU4"/>
<evidence type="ECO:0000313" key="2">
    <source>
        <dbReference type="Proteomes" id="UP000238634"/>
    </source>
</evidence>
<dbReference type="Proteomes" id="UP000238634">
    <property type="component" value="Unassembled WGS sequence"/>
</dbReference>
<dbReference type="Pfam" id="PF11103">
    <property type="entry name" value="DUF2887"/>
    <property type="match status" value="1"/>
</dbReference>
<dbReference type="RefSeq" id="WP_073071692.1">
    <property type="nucleotide sequence ID" value="NZ_MPPI01000012.1"/>
</dbReference>
<comment type="caution">
    <text evidence="1">The sequence shown here is derived from an EMBL/GenBank/DDBJ whole genome shotgun (WGS) entry which is preliminary data.</text>
</comment>
<dbReference type="PANTHER" id="PTHR35586">
    <property type="entry name" value="SLL1691 PROTEIN"/>
    <property type="match status" value="1"/>
</dbReference>
<proteinExistence type="predicted"/>
<reference evidence="1 2" key="1">
    <citation type="submission" date="2018-02" db="EMBL/GenBank/DDBJ databases">
        <authorList>
            <person name="Cohen D.B."/>
            <person name="Kent A.D."/>
        </authorList>
    </citation>
    <scope>NUCLEOTIDE SEQUENCE [LARGE SCALE GENOMIC DNA]</scope>
    <source>
        <strain evidence="1 2">ULC007</strain>
    </source>
</reference>
<dbReference type="InterPro" id="IPR010106">
    <property type="entry name" value="RpnA"/>
</dbReference>
<dbReference type="InterPro" id="IPR022573">
    <property type="entry name" value="DUF2887"/>
</dbReference>
<name>A0A2T1DGU4_9CYAN</name>
<dbReference type="EMBL" id="PVWG01000009">
    <property type="protein sequence ID" value="PSB19695.1"/>
    <property type="molecule type" value="Genomic_DNA"/>
</dbReference>
<organism evidence="1 2">
    <name type="scientific">Phormidesmis priestleyi ULC007</name>
    <dbReference type="NCBI Taxonomy" id="1920490"/>
    <lineage>
        <taxon>Bacteria</taxon>
        <taxon>Bacillati</taxon>
        <taxon>Cyanobacteriota</taxon>
        <taxon>Cyanophyceae</taxon>
        <taxon>Leptolyngbyales</taxon>
        <taxon>Leptolyngbyaceae</taxon>
        <taxon>Phormidesmis</taxon>
    </lineage>
</organism>
<sequence>MKRDSIYYQVFKRFPSLLFELVNNPPPQARTYRFDSVEVKETSFRIDGVFLPPPGAIPKTVFFAEVQFQKDESLYHRFFTESLAYLYRNQSLYDDWRGVVIFPSRNLEPSKTTIHRSLLNSDQVQRIYLNELEDSQQSLGISLMQLPLASETRMADQARQLIVRVQQEQTASLAKSEIIDVITTIAVYKFSRLTRAEVEAMLGLRLEETRVYQDAKAEGEQIGEQRGEQRGERNVKLKMIPRLVAKGLSLEEVAELLEMPVEDVRQAAQPQS</sequence>
<protein>
    <submittedName>
        <fullName evidence="1">DUF2887 domain-containing protein</fullName>
    </submittedName>
</protein>